<evidence type="ECO:0000256" key="1">
    <source>
        <dbReference type="SAM" id="SignalP"/>
    </source>
</evidence>
<protein>
    <recommendedName>
        <fullName evidence="4">Secreted protein</fullName>
    </recommendedName>
</protein>
<organism evidence="2 3">
    <name type="scientific">Lynx pardinus</name>
    <name type="common">Iberian lynx</name>
    <name type="synonym">Felis pardina</name>
    <dbReference type="NCBI Taxonomy" id="191816"/>
    <lineage>
        <taxon>Eukaryota</taxon>
        <taxon>Metazoa</taxon>
        <taxon>Chordata</taxon>
        <taxon>Craniata</taxon>
        <taxon>Vertebrata</taxon>
        <taxon>Euteleostomi</taxon>
        <taxon>Mammalia</taxon>
        <taxon>Eutheria</taxon>
        <taxon>Laurasiatheria</taxon>
        <taxon>Carnivora</taxon>
        <taxon>Feliformia</taxon>
        <taxon>Felidae</taxon>
        <taxon>Felinae</taxon>
        <taxon>Lynx</taxon>
    </lineage>
</organism>
<feature type="chain" id="PRO_5019866825" description="Secreted protein" evidence="1">
    <location>
        <begin position="21"/>
        <end position="77"/>
    </location>
</feature>
<evidence type="ECO:0000313" key="3">
    <source>
        <dbReference type="Proteomes" id="UP000386466"/>
    </source>
</evidence>
<keyword evidence="1" id="KW-0732">Signal</keyword>
<dbReference type="Proteomes" id="UP000386466">
    <property type="component" value="Unassembled WGS sequence"/>
</dbReference>
<proteinExistence type="predicted"/>
<evidence type="ECO:0008006" key="4">
    <source>
        <dbReference type="Google" id="ProtNLM"/>
    </source>
</evidence>
<evidence type="ECO:0000313" key="2">
    <source>
        <dbReference type="EMBL" id="VFV34390.1"/>
    </source>
</evidence>
<reference evidence="2 3" key="1">
    <citation type="submission" date="2019-01" db="EMBL/GenBank/DDBJ databases">
        <authorList>
            <person name="Alioto T."/>
            <person name="Alioto T."/>
        </authorList>
    </citation>
    <scope>NUCLEOTIDE SEQUENCE [LARGE SCALE GENOMIC DNA]</scope>
</reference>
<accession>A0A485NMG2</accession>
<gene>
    <name evidence="2" type="ORF">LYPA_23C000649</name>
</gene>
<name>A0A485NMG2_LYNPA</name>
<dbReference type="EMBL" id="CAAGRJ010019707">
    <property type="protein sequence ID" value="VFV34390.1"/>
    <property type="molecule type" value="Genomic_DNA"/>
</dbReference>
<feature type="signal peptide" evidence="1">
    <location>
        <begin position="1"/>
        <end position="20"/>
    </location>
</feature>
<keyword evidence="3" id="KW-1185">Reference proteome</keyword>
<sequence length="77" mass="8104">MKTCFLTGVGAGLMTSLTVSKLLLGAEYGSPDPRLTSLETRCHPYSGKNLESQMPSGGTLACGNTMFSSCLRVTVQT</sequence>
<dbReference type="AlphaFoldDB" id="A0A485NMG2"/>